<dbReference type="InterPro" id="IPR003593">
    <property type="entry name" value="AAA+_ATPase"/>
</dbReference>
<keyword evidence="8" id="KW-1003">Cell membrane</keyword>
<dbReference type="InterPro" id="IPR005892">
    <property type="entry name" value="Gly-betaine_transp_ATP-bd"/>
</dbReference>
<dbReference type="InterPro" id="IPR017871">
    <property type="entry name" value="ABC_transporter-like_CS"/>
</dbReference>
<evidence type="ECO:0000259" key="9">
    <source>
        <dbReference type="PROSITE" id="PS50893"/>
    </source>
</evidence>
<sequence>MIKFENVTKNFKDKKVLRNITLDINKGNLVAFIGESGCGKTTTLKMINRLIRPSSGNIYINGENIESRDIIELRRQMGYVIQQTGLFPHMTVKDNIEIIPKAEKRDKSVIEKRTYELMEMVGLKPEEYLHRYPVELSGGQQQRVGVARAFATDPEIILMDEPFSALDPITRIGLQDELINLQSHLRKTIVFVTHDMDEAIKIADMICIMRNGEILQYDTPENILKNPCNDFVSKFVGKNRIWTSPEFIKAEDIMITSPVTCMQNMTLLRCMDKMRSNKVDSLMIIENTTNHLIGTISAQQIQQQSDRAREVNSIMSTDFLSVSPQDNIIDILKLVEENQVSNIPVIDEDNTLLGLITKSSLVTTLSQQYLEVEGV</sequence>
<gene>
    <name evidence="11" type="ORF">Ana3638_15620</name>
</gene>
<dbReference type="GO" id="GO:0016887">
    <property type="term" value="F:ATP hydrolysis activity"/>
    <property type="evidence" value="ECO:0007669"/>
    <property type="project" value="UniProtKB-UniRule"/>
</dbReference>
<dbReference type="PROSITE" id="PS50893">
    <property type="entry name" value="ABC_TRANSPORTER_2"/>
    <property type="match status" value="1"/>
</dbReference>
<keyword evidence="8" id="KW-0472">Membrane</keyword>
<dbReference type="RefSeq" id="WP_161838857.1">
    <property type="nucleotide sequence ID" value="NZ_CP048000.1"/>
</dbReference>
<dbReference type="GO" id="GO:0005524">
    <property type="term" value="F:ATP binding"/>
    <property type="evidence" value="ECO:0007669"/>
    <property type="project" value="UniProtKB-UniRule"/>
</dbReference>
<dbReference type="EMBL" id="CP048000">
    <property type="protein sequence ID" value="QHQ62032.1"/>
    <property type="molecule type" value="Genomic_DNA"/>
</dbReference>
<dbReference type="SUPFAM" id="SSF54631">
    <property type="entry name" value="CBS-domain pair"/>
    <property type="match status" value="1"/>
</dbReference>
<dbReference type="GO" id="GO:0031460">
    <property type="term" value="P:glycine betaine transport"/>
    <property type="evidence" value="ECO:0007669"/>
    <property type="project" value="InterPro"/>
</dbReference>
<evidence type="ECO:0000256" key="3">
    <source>
        <dbReference type="ARBA" id="ARBA00022737"/>
    </source>
</evidence>
<proteinExistence type="inferred from homology"/>
<dbReference type="SMART" id="SM00116">
    <property type="entry name" value="CBS"/>
    <property type="match status" value="2"/>
</dbReference>
<evidence type="ECO:0000256" key="8">
    <source>
        <dbReference type="RuleBase" id="RU369116"/>
    </source>
</evidence>
<keyword evidence="3" id="KW-0677">Repeat</keyword>
<evidence type="ECO:0000256" key="2">
    <source>
        <dbReference type="ARBA" id="ARBA00022448"/>
    </source>
</evidence>
<dbReference type="EC" id="7.6.2.9" evidence="8"/>
<dbReference type="Gene3D" id="3.40.50.300">
    <property type="entry name" value="P-loop containing nucleotide triphosphate hydrolases"/>
    <property type="match status" value="1"/>
</dbReference>
<comment type="catalytic activity">
    <reaction evidence="8">
        <text>a quaternary ammonium(out) + ATP + H2O = a quaternary ammonium(in) + ADP + phosphate + H(+)</text>
        <dbReference type="Rhea" id="RHEA:11036"/>
        <dbReference type="ChEBI" id="CHEBI:15377"/>
        <dbReference type="ChEBI" id="CHEBI:15378"/>
        <dbReference type="ChEBI" id="CHEBI:30616"/>
        <dbReference type="ChEBI" id="CHEBI:35267"/>
        <dbReference type="ChEBI" id="CHEBI:43474"/>
        <dbReference type="ChEBI" id="CHEBI:456216"/>
    </reaction>
</comment>
<dbReference type="InterPro" id="IPR000644">
    <property type="entry name" value="CBS_dom"/>
</dbReference>
<dbReference type="Gene3D" id="3.10.580.10">
    <property type="entry name" value="CBS-domain"/>
    <property type="match status" value="1"/>
</dbReference>
<dbReference type="NCBIfam" id="TIGR01186">
    <property type="entry name" value="proV"/>
    <property type="match status" value="1"/>
</dbReference>
<comment type="subunit">
    <text evidence="8">The complex is probably composed of two ATP-binding proteins, two transmembrane proteins and a solute-binding protein.</text>
</comment>
<comment type="subcellular location">
    <subcellularLocation>
        <location evidence="8">Cell inner membrane</location>
        <topology evidence="8">Peripheral membrane protein</topology>
    </subcellularLocation>
</comment>
<reference evidence="11 12" key="1">
    <citation type="submission" date="2020-01" db="EMBL/GenBank/DDBJ databases">
        <title>Genome analysis of Anaerocolumna sp. CBA3638.</title>
        <authorList>
            <person name="Kim J."/>
            <person name="Roh S.W."/>
        </authorList>
    </citation>
    <scope>NUCLEOTIDE SEQUENCE [LARGE SCALE GENOMIC DNA]</scope>
    <source>
        <strain evidence="11 12">CBA3638</strain>
    </source>
</reference>
<dbReference type="Proteomes" id="UP000464314">
    <property type="component" value="Chromosome"/>
</dbReference>
<keyword evidence="5 8" id="KW-0067">ATP-binding</keyword>
<evidence type="ECO:0000256" key="6">
    <source>
        <dbReference type="ARBA" id="ARBA00023122"/>
    </source>
</evidence>
<keyword evidence="6 7" id="KW-0129">CBS domain</keyword>
<organism evidence="11 12">
    <name type="scientific">Anaerocolumna sedimenticola</name>
    <dbReference type="NCBI Taxonomy" id="2696063"/>
    <lineage>
        <taxon>Bacteria</taxon>
        <taxon>Bacillati</taxon>
        <taxon>Bacillota</taxon>
        <taxon>Clostridia</taxon>
        <taxon>Lachnospirales</taxon>
        <taxon>Lachnospiraceae</taxon>
        <taxon>Anaerocolumna</taxon>
    </lineage>
</organism>
<comment type="similarity">
    <text evidence="1 8">Belongs to the ABC transporter superfamily.</text>
</comment>
<dbReference type="GO" id="GO:0006865">
    <property type="term" value="P:amino acid transport"/>
    <property type="evidence" value="ECO:0007669"/>
    <property type="project" value="UniProtKB-UniRule"/>
</dbReference>
<dbReference type="InterPro" id="IPR046342">
    <property type="entry name" value="CBS_dom_sf"/>
</dbReference>
<dbReference type="KEGG" id="anr:Ana3638_15620"/>
<keyword evidence="2 8" id="KW-0813">Transport</keyword>
<dbReference type="AlphaFoldDB" id="A0A6P1TPC0"/>
<evidence type="ECO:0000256" key="5">
    <source>
        <dbReference type="ARBA" id="ARBA00022840"/>
    </source>
</evidence>
<dbReference type="InterPro" id="IPR027417">
    <property type="entry name" value="P-loop_NTPase"/>
</dbReference>
<evidence type="ECO:0000256" key="1">
    <source>
        <dbReference type="ARBA" id="ARBA00005417"/>
    </source>
</evidence>
<accession>A0A6P1TPC0</accession>
<feature type="domain" description="ABC transporter" evidence="9">
    <location>
        <begin position="2"/>
        <end position="236"/>
    </location>
</feature>
<evidence type="ECO:0000259" key="10">
    <source>
        <dbReference type="PROSITE" id="PS51371"/>
    </source>
</evidence>
<protein>
    <recommendedName>
        <fullName evidence="8">Quaternary amine transport ATP-binding protein</fullName>
        <ecNumber evidence="8">7.6.2.9</ecNumber>
    </recommendedName>
</protein>
<evidence type="ECO:0000313" key="11">
    <source>
        <dbReference type="EMBL" id="QHQ62032.1"/>
    </source>
</evidence>
<dbReference type="GO" id="GO:0005886">
    <property type="term" value="C:plasma membrane"/>
    <property type="evidence" value="ECO:0007669"/>
    <property type="project" value="UniProtKB-SubCell"/>
</dbReference>
<name>A0A6P1TPC0_9FIRM</name>
<keyword evidence="12" id="KW-1185">Reference proteome</keyword>
<dbReference type="SUPFAM" id="SSF52540">
    <property type="entry name" value="P-loop containing nucleoside triphosphate hydrolases"/>
    <property type="match status" value="1"/>
</dbReference>
<dbReference type="InterPro" id="IPR003439">
    <property type="entry name" value="ABC_transporter-like_ATP-bd"/>
</dbReference>
<dbReference type="Pfam" id="PF00005">
    <property type="entry name" value="ABC_tran"/>
    <property type="match status" value="1"/>
</dbReference>
<dbReference type="PROSITE" id="PS51371">
    <property type="entry name" value="CBS"/>
    <property type="match status" value="2"/>
</dbReference>
<feature type="domain" description="CBS" evidence="10">
    <location>
        <begin position="315"/>
        <end position="372"/>
    </location>
</feature>
<dbReference type="SMART" id="SM00382">
    <property type="entry name" value="AAA"/>
    <property type="match status" value="1"/>
</dbReference>
<dbReference type="FunFam" id="3.40.50.300:FF:000425">
    <property type="entry name" value="Probable ABC transporter, ATP-binding subunit"/>
    <property type="match status" value="1"/>
</dbReference>
<dbReference type="PROSITE" id="PS00211">
    <property type="entry name" value="ABC_TRANSPORTER_1"/>
    <property type="match status" value="1"/>
</dbReference>
<keyword evidence="4 8" id="KW-0547">Nucleotide-binding</keyword>
<dbReference type="PANTHER" id="PTHR43117:SF4">
    <property type="entry name" value="OSMOPROTECTANT IMPORT ATP-BINDING PROTEIN OSMV"/>
    <property type="match status" value="1"/>
</dbReference>
<evidence type="ECO:0000313" key="12">
    <source>
        <dbReference type="Proteomes" id="UP000464314"/>
    </source>
</evidence>
<dbReference type="GO" id="GO:0015418">
    <property type="term" value="F:ABC-type quaternary ammonium compound transporting activity"/>
    <property type="evidence" value="ECO:0007669"/>
    <property type="project" value="UniProtKB-EC"/>
</dbReference>
<evidence type="ECO:0000256" key="4">
    <source>
        <dbReference type="ARBA" id="ARBA00022741"/>
    </source>
</evidence>
<keyword evidence="8" id="KW-0997">Cell inner membrane</keyword>
<dbReference type="Pfam" id="PF00571">
    <property type="entry name" value="CBS"/>
    <property type="match status" value="2"/>
</dbReference>
<evidence type="ECO:0000256" key="7">
    <source>
        <dbReference type="PROSITE-ProRule" id="PRU00703"/>
    </source>
</evidence>
<feature type="domain" description="CBS" evidence="10">
    <location>
        <begin position="254"/>
        <end position="311"/>
    </location>
</feature>
<dbReference type="PANTHER" id="PTHR43117">
    <property type="entry name" value="OSMOPROTECTANT IMPORT ATP-BINDING PROTEIN OSMV"/>
    <property type="match status" value="1"/>
</dbReference>